<feature type="transmembrane region" description="Helical" evidence="8">
    <location>
        <begin position="177"/>
        <end position="197"/>
    </location>
</feature>
<keyword evidence="6 8" id="KW-1133">Transmembrane helix</keyword>
<dbReference type="RefSeq" id="XP_044721256.1">
    <property type="nucleotide sequence ID" value="XM_044864724.1"/>
</dbReference>
<dbReference type="PANTHER" id="PTHR11132">
    <property type="entry name" value="SOLUTE CARRIER FAMILY 35"/>
    <property type="match status" value="1"/>
</dbReference>
<dbReference type="Pfam" id="PF03151">
    <property type="entry name" value="TPT"/>
    <property type="match status" value="1"/>
</dbReference>
<evidence type="ECO:0000256" key="7">
    <source>
        <dbReference type="ARBA" id="ARBA00023136"/>
    </source>
</evidence>
<dbReference type="OrthoDB" id="6418713at2759"/>
<comment type="subcellular location">
    <subcellularLocation>
        <location evidence="2">Endoplasmic reticulum membrane</location>
        <topology evidence="2">Multi-pass membrane protein</topology>
    </subcellularLocation>
</comment>
<dbReference type="InterPro" id="IPR050186">
    <property type="entry name" value="TPT_transporter"/>
</dbReference>
<feature type="transmembrane region" description="Helical" evidence="8">
    <location>
        <begin position="152"/>
        <end position="170"/>
    </location>
</feature>
<evidence type="ECO:0000256" key="2">
    <source>
        <dbReference type="ARBA" id="ARBA00004477"/>
    </source>
</evidence>
<proteinExistence type="inferred from homology"/>
<keyword evidence="5 8" id="KW-0812">Transmembrane</keyword>
<feature type="domain" description="Sugar phosphate transporter" evidence="9">
    <location>
        <begin position="55"/>
        <end position="220"/>
    </location>
</feature>
<keyword evidence="7 8" id="KW-0472">Membrane</keyword>
<evidence type="ECO:0000256" key="8">
    <source>
        <dbReference type="SAM" id="Phobius"/>
    </source>
</evidence>
<dbReference type="EMBL" id="JAIZPD010000005">
    <property type="protein sequence ID" value="KAH0963743.1"/>
    <property type="molecule type" value="Genomic_DNA"/>
</dbReference>
<evidence type="ECO:0000256" key="6">
    <source>
        <dbReference type="ARBA" id="ARBA00022989"/>
    </source>
</evidence>
<feature type="transmembrane region" description="Helical" evidence="8">
    <location>
        <begin position="46"/>
        <end position="68"/>
    </location>
</feature>
<reference evidence="10" key="1">
    <citation type="submission" date="2021-09" db="EMBL/GenBank/DDBJ databases">
        <title>A high-quality genome of the endoparasitic fungus Hirsutella rhossiliensis with a comparison of Hirsutella genomes reveals transposable elements contributing to genome size variation.</title>
        <authorList>
            <person name="Lin R."/>
            <person name="Jiao Y."/>
            <person name="Sun X."/>
            <person name="Ling J."/>
            <person name="Xie B."/>
            <person name="Cheng X."/>
        </authorList>
    </citation>
    <scope>NUCLEOTIDE SEQUENCE</scope>
    <source>
        <strain evidence="10">HR02</strain>
    </source>
</reference>
<evidence type="ECO:0000256" key="4">
    <source>
        <dbReference type="ARBA" id="ARBA00011182"/>
    </source>
</evidence>
<dbReference type="GO" id="GO:0005789">
    <property type="term" value="C:endoplasmic reticulum membrane"/>
    <property type="evidence" value="ECO:0007669"/>
    <property type="project" value="UniProtKB-SubCell"/>
</dbReference>
<dbReference type="Proteomes" id="UP000824596">
    <property type="component" value="Unassembled WGS sequence"/>
</dbReference>
<feature type="transmembrane region" description="Helical" evidence="8">
    <location>
        <begin position="22"/>
        <end position="39"/>
    </location>
</feature>
<name>A0A9P8MWT9_9HYPO</name>
<keyword evidence="11" id="KW-1185">Reference proteome</keyword>
<comment type="subunit">
    <text evidence="4">Homooligomer.</text>
</comment>
<feature type="transmembrane region" description="Helical" evidence="8">
    <location>
        <begin position="203"/>
        <end position="221"/>
    </location>
</feature>
<comment type="function">
    <text evidence="1">Involved in the import of GDP-mannose from the cytoplasm into the Golgi lumen.</text>
</comment>
<feature type="transmembrane region" description="Helical" evidence="8">
    <location>
        <begin position="113"/>
        <end position="132"/>
    </location>
</feature>
<sequence length="272" mass="30228">MVAVPSPSPCRRRQPRPGLHPAFYIINWMFFSNLTILFNKWIIDSAGFTILLTCWHLVLVIVAGVAIASAGEIEFSLTGFIYQVGGIIFEAIRIVLIEVMLSDKSHRPKIDPLVSLYYYAPICAVMNFLVAIPTELPTFQWQDVTQVGFSVFFLNALAAFMLNVASVFLIGKTSGLIMTLASIMKNMLLVLISIIIWNTKITLTQFFGYSISLAGLVYYSVGFDQLFWSYQTAVKWAAATLDSSPINADRRVVLASGIALCVIVIYVIATQF</sequence>
<accession>A0A9P8MWT9</accession>
<evidence type="ECO:0000256" key="5">
    <source>
        <dbReference type="ARBA" id="ARBA00022692"/>
    </source>
</evidence>
<feature type="transmembrane region" description="Helical" evidence="8">
    <location>
        <begin position="252"/>
        <end position="269"/>
    </location>
</feature>
<organism evidence="10 11">
    <name type="scientific">Hirsutella rhossiliensis</name>
    <dbReference type="NCBI Taxonomy" id="111463"/>
    <lineage>
        <taxon>Eukaryota</taxon>
        <taxon>Fungi</taxon>
        <taxon>Dikarya</taxon>
        <taxon>Ascomycota</taxon>
        <taxon>Pezizomycotina</taxon>
        <taxon>Sordariomycetes</taxon>
        <taxon>Hypocreomycetidae</taxon>
        <taxon>Hypocreales</taxon>
        <taxon>Ophiocordycipitaceae</taxon>
        <taxon>Hirsutella</taxon>
    </lineage>
</organism>
<feature type="transmembrane region" description="Helical" evidence="8">
    <location>
        <begin position="80"/>
        <end position="101"/>
    </location>
</feature>
<gene>
    <name evidence="10" type="ORF">HRG_06253</name>
</gene>
<comment type="caution">
    <text evidence="10">The sequence shown here is derived from an EMBL/GenBank/DDBJ whole genome shotgun (WGS) entry which is preliminary data.</text>
</comment>
<evidence type="ECO:0000313" key="11">
    <source>
        <dbReference type="Proteomes" id="UP000824596"/>
    </source>
</evidence>
<dbReference type="AlphaFoldDB" id="A0A9P8MWT9"/>
<protein>
    <submittedName>
        <fullName evidence="10">Triose-phosphate transporter family domain-containing protein</fullName>
    </submittedName>
</protein>
<evidence type="ECO:0000256" key="3">
    <source>
        <dbReference type="ARBA" id="ARBA00010425"/>
    </source>
</evidence>
<dbReference type="InterPro" id="IPR004853">
    <property type="entry name" value="Sugar_P_trans_dom"/>
</dbReference>
<evidence type="ECO:0000313" key="10">
    <source>
        <dbReference type="EMBL" id="KAH0963743.1"/>
    </source>
</evidence>
<evidence type="ECO:0000259" key="9">
    <source>
        <dbReference type="Pfam" id="PF03151"/>
    </source>
</evidence>
<evidence type="ECO:0000256" key="1">
    <source>
        <dbReference type="ARBA" id="ARBA00003420"/>
    </source>
</evidence>
<comment type="similarity">
    <text evidence="3">Belongs to the TPT transporter family. SLC35D subfamily.</text>
</comment>
<dbReference type="GeneID" id="68355382"/>